<evidence type="ECO:0000256" key="2">
    <source>
        <dbReference type="ARBA" id="ARBA00022676"/>
    </source>
</evidence>
<dbReference type="STRING" id="981085.W9QU29"/>
<dbReference type="eggNOG" id="KOG1192">
    <property type="taxonomic scope" value="Eukaryota"/>
</dbReference>
<dbReference type="GO" id="GO:0035251">
    <property type="term" value="F:UDP-glucosyltransferase activity"/>
    <property type="evidence" value="ECO:0007669"/>
    <property type="project" value="TreeGrafter"/>
</dbReference>
<reference evidence="5" key="1">
    <citation type="submission" date="2013-01" db="EMBL/GenBank/DDBJ databases">
        <title>Draft Genome Sequence of a Mulberry Tree, Morus notabilis C.K. Schneid.</title>
        <authorList>
            <person name="He N."/>
            <person name="Zhao S."/>
        </authorList>
    </citation>
    <scope>NUCLEOTIDE SEQUENCE</scope>
</reference>
<keyword evidence="2" id="KW-0328">Glycosyltransferase</keyword>
<dbReference type="SUPFAM" id="SSF53756">
    <property type="entry name" value="UDP-Glycosyltransferase/glycogen phosphorylase"/>
    <property type="match status" value="1"/>
</dbReference>
<evidence type="ECO:0000313" key="5">
    <source>
        <dbReference type="Proteomes" id="UP000030645"/>
    </source>
</evidence>
<dbReference type="Pfam" id="PF00201">
    <property type="entry name" value="UDPGT"/>
    <property type="match status" value="1"/>
</dbReference>
<accession>W9QU29</accession>
<dbReference type="PANTHER" id="PTHR48047:SF182">
    <property type="entry name" value="GLYCOSYLTRANSFERASE"/>
    <property type="match status" value="1"/>
</dbReference>
<protein>
    <submittedName>
        <fullName evidence="4">UDP-glucose flavonoid 3-O-glucosyltransferase 7</fullName>
    </submittedName>
</protein>
<evidence type="ECO:0000256" key="1">
    <source>
        <dbReference type="ARBA" id="ARBA00009995"/>
    </source>
</evidence>
<dbReference type="AlphaFoldDB" id="W9QU29"/>
<keyword evidence="3 4" id="KW-0808">Transferase</keyword>
<dbReference type="InterPro" id="IPR002213">
    <property type="entry name" value="UDP_glucos_trans"/>
</dbReference>
<evidence type="ECO:0000256" key="3">
    <source>
        <dbReference type="ARBA" id="ARBA00022679"/>
    </source>
</evidence>
<keyword evidence="5" id="KW-1185">Reference proteome</keyword>
<name>W9QU29_9ROSA</name>
<evidence type="ECO:0000313" key="4">
    <source>
        <dbReference type="EMBL" id="EXB54175.1"/>
    </source>
</evidence>
<comment type="similarity">
    <text evidence="1">Belongs to the UDP-glycosyltransferase family.</text>
</comment>
<proteinExistence type="inferred from homology"/>
<dbReference type="PANTHER" id="PTHR48047">
    <property type="entry name" value="GLYCOSYLTRANSFERASE"/>
    <property type="match status" value="1"/>
</dbReference>
<dbReference type="EMBL" id="KE344158">
    <property type="protein sequence ID" value="EXB54175.1"/>
    <property type="molecule type" value="Genomic_DNA"/>
</dbReference>
<sequence length="364" mass="40224">MASESSETDKLRVFFLPHFIAGHMIPMVDAARLFARHGGVTVITTAANSPIFQNSIDHDVSSGHQIRIHTLQFPSSEVGGENLNAATLAETSAAIAAAIEKLQEPLGIPRIFFNDGGYFSFCASRSVIERKPGSEDDVVLLSGLPHRIELLRSQVPDWTDLGSLLEALGESEGKTYGAIMNSFDELEPAYAAHFKKITTMKAWSVGPVSLWLNLNTENENLCNRGKIVNVDQVHEREILNWLNSKEQNSVLYVSLGSLTRFSSAQLKEISHALENSGHPFIWVVRKREKDEYSEIFHEVFEQRMKENKRGFLVRDWAPQTLILGHPATGAMVTHCGWNSVMECGAAGEADGDLAFVCGAILQCQ</sequence>
<organism evidence="4 5">
    <name type="scientific">Morus notabilis</name>
    <dbReference type="NCBI Taxonomy" id="981085"/>
    <lineage>
        <taxon>Eukaryota</taxon>
        <taxon>Viridiplantae</taxon>
        <taxon>Streptophyta</taxon>
        <taxon>Embryophyta</taxon>
        <taxon>Tracheophyta</taxon>
        <taxon>Spermatophyta</taxon>
        <taxon>Magnoliopsida</taxon>
        <taxon>eudicotyledons</taxon>
        <taxon>Gunneridae</taxon>
        <taxon>Pentapetalae</taxon>
        <taxon>rosids</taxon>
        <taxon>fabids</taxon>
        <taxon>Rosales</taxon>
        <taxon>Moraceae</taxon>
        <taxon>Moreae</taxon>
        <taxon>Morus</taxon>
    </lineage>
</organism>
<dbReference type="CDD" id="cd03784">
    <property type="entry name" value="GT1_Gtf-like"/>
    <property type="match status" value="1"/>
</dbReference>
<gene>
    <name evidence="4" type="ORF">L484_007224</name>
</gene>
<dbReference type="Proteomes" id="UP000030645">
    <property type="component" value="Unassembled WGS sequence"/>
</dbReference>
<dbReference type="Gene3D" id="3.40.50.2000">
    <property type="entry name" value="Glycogen Phosphorylase B"/>
    <property type="match status" value="3"/>
</dbReference>